<feature type="active site" description="Proton donor" evidence="6">
    <location>
        <position position="347"/>
    </location>
</feature>
<dbReference type="Proteomes" id="UP000189739">
    <property type="component" value="Unassembled WGS sequence"/>
</dbReference>
<dbReference type="EMBL" id="MBTF01000003">
    <property type="protein sequence ID" value="OOQ61176.1"/>
    <property type="molecule type" value="Genomic_DNA"/>
</dbReference>
<evidence type="ECO:0000259" key="8">
    <source>
        <dbReference type="Pfam" id="PF02784"/>
    </source>
</evidence>
<dbReference type="EC" id="4.1.1.20" evidence="5 7"/>
<dbReference type="InterPro" id="IPR000183">
    <property type="entry name" value="Orn/DAP/Arg_de-COase"/>
</dbReference>
<dbReference type="Gene3D" id="3.20.20.10">
    <property type="entry name" value="Alanine racemase"/>
    <property type="match status" value="1"/>
</dbReference>
<feature type="domain" description="Orn/DAP/Arg decarboxylase 2 N-terminal" evidence="8">
    <location>
        <begin position="37"/>
        <end position="272"/>
    </location>
</feature>
<keyword evidence="4 7" id="KW-0456">Lyase</keyword>
<reference evidence="9 10" key="1">
    <citation type="submission" date="2016-07" db="EMBL/GenBank/DDBJ databases">
        <title>Genomic analysis of zinc-resistant bacterium Mucilaginibacter pedocola TBZ30.</title>
        <authorList>
            <person name="Huang J."/>
            <person name="Tang J."/>
        </authorList>
    </citation>
    <scope>NUCLEOTIDE SEQUENCE [LARGE SCALE GENOMIC DNA]</scope>
    <source>
        <strain evidence="9 10">TBZ30</strain>
    </source>
</reference>
<comment type="catalytic activity">
    <reaction evidence="7">
        <text>meso-2,6-diaminopimelate + H(+) = L-lysine + CO2</text>
        <dbReference type="Rhea" id="RHEA:15101"/>
        <dbReference type="ChEBI" id="CHEBI:15378"/>
        <dbReference type="ChEBI" id="CHEBI:16526"/>
        <dbReference type="ChEBI" id="CHEBI:32551"/>
        <dbReference type="ChEBI" id="CHEBI:57791"/>
        <dbReference type="EC" id="4.1.1.20"/>
    </reaction>
</comment>
<dbReference type="SUPFAM" id="SSF50621">
    <property type="entry name" value="Alanine racemase C-terminal domain-like"/>
    <property type="match status" value="1"/>
</dbReference>
<evidence type="ECO:0000256" key="1">
    <source>
        <dbReference type="ARBA" id="ARBA00001933"/>
    </source>
</evidence>
<gene>
    <name evidence="9" type="ORF">BC343_22305</name>
</gene>
<dbReference type="PRINTS" id="PR01179">
    <property type="entry name" value="ODADCRBXLASE"/>
</dbReference>
<dbReference type="PANTHER" id="PTHR43727:SF2">
    <property type="entry name" value="GROUP IV DECARBOXYLASE"/>
    <property type="match status" value="1"/>
</dbReference>
<organism evidence="9 10">
    <name type="scientific">Mucilaginibacter pedocola</name>
    <dbReference type="NCBI Taxonomy" id="1792845"/>
    <lineage>
        <taxon>Bacteria</taxon>
        <taxon>Pseudomonadati</taxon>
        <taxon>Bacteroidota</taxon>
        <taxon>Sphingobacteriia</taxon>
        <taxon>Sphingobacteriales</taxon>
        <taxon>Sphingobacteriaceae</taxon>
        <taxon>Mucilaginibacter</taxon>
    </lineage>
</organism>
<dbReference type="PROSITE" id="PS00878">
    <property type="entry name" value="ODR_DC_2_1"/>
    <property type="match status" value="1"/>
</dbReference>
<dbReference type="AlphaFoldDB" id="A0A1S9PJQ2"/>
<evidence type="ECO:0000313" key="10">
    <source>
        <dbReference type="Proteomes" id="UP000189739"/>
    </source>
</evidence>
<dbReference type="InterPro" id="IPR022653">
    <property type="entry name" value="De-COase2_pyr-phos_BS"/>
</dbReference>
<dbReference type="InterPro" id="IPR022657">
    <property type="entry name" value="De-COase2_CS"/>
</dbReference>
<evidence type="ECO:0000256" key="6">
    <source>
        <dbReference type="PIRSR" id="PIRSR600183-50"/>
    </source>
</evidence>
<keyword evidence="2 7" id="KW-0210">Decarboxylase</keyword>
<dbReference type="RefSeq" id="WP_078347002.1">
    <property type="nucleotide sequence ID" value="NZ_MBTF01000003.1"/>
</dbReference>
<dbReference type="STRING" id="1792845.BC343_22305"/>
<dbReference type="UniPathway" id="UPA00034">
    <property type="reaction ID" value="UER00027"/>
</dbReference>
<comment type="caution">
    <text evidence="9">The sequence shown here is derived from an EMBL/GenBank/DDBJ whole genome shotgun (WGS) entry which is preliminary data.</text>
</comment>
<name>A0A1S9PJQ2_9SPHI</name>
<dbReference type="PANTHER" id="PTHR43727">
    <property type="entry name" value="DIAMINOPIMELATE DECARBOXYLASE"/>
    <property type="match status" value="1"/>
</dbReference>
<dbReference type="GO" id="GO:0009089">
    <property type="term" value="P:lysine biosynthetic process via diaminopimelate"/>
    <property type="evidence" value="ECO:0007669"/>
    <property type="project" value="UniProtKB-UniRule"/>
</dbReference>
<dbReference type="OrthoDB" id="9802241at2"/>
<evidence type="ECO:0000256" key="5">
    <source>
        <dbReference type="NCBIfam" id="TIGR01048"/>
    </source>
</evidence>
<dbReference type="PROSITE" id="PS00879">
    <property type="entry name" value="ODR_DC_2_2"/>
    <property type="match status" value="1"/>
</dbReference>
<proteinExistence type="predicted"/>
<dbReference type="NCBIfam" id="TIGR01048">
    <property type="entry name" value="lysA"/>
    <property type="match status" value="1"/>
</dbReference>
<accession>A0A1S9PJQ2</accession>
<dbReference type="FunFam" id="3.20.20.10:FF:000003">
    <property type="entry name" value="Diaminopimelate decarboxylase"/>
    <property type="match status" value="1"/>
</dbReference>
<keyword evidence="10" id="KW-1185">Reference proteome</keyword>
<evidence type="ECO:0000256" key="2">
    <source>
        <dbReference type="ARBA" id="ARBA00022793"/>
    </source>
</evidence>
<dbReference type="GO" id="GO:0008836">
    <property type="term" value="F:diaminopimelate decarboxylase activity"/>
    <property type="evidence" value="ECO:0007669"/>
    <property type="project" value="UniProtKB-UniRule"/>
</dbReference>
<evidence type="ECO:0000313" key="9">
    <source>
        <dbReference type="EMBL" id="OOQ61176.1"/>
    </source>
</evidence>
<dbReference type="InterPro" id="IPR029066">
    <property type="entry name" value="PLP-binding_barrel"/>
</dbReference>
<dbReference type="PRINTS" id="PR01181">
    <property type="entry name" value="DAPDCRBXLASE"/>
</dbReference>
<comment type="pathway">
    <text evidence="7">Amino-acid biosynthesis; L-lysine biosynthesis via DAP pathway; L-lysine from DL-2,6-diaminopimelate: step 1/1.</text>
</comment>
<keyword evidence="3 6" id="KW-0663">Pyridoxal phosphate</keyword>
<dbReference type="InterPro" id="IPR009006">
    <property type="entry name" value="Ala_racemase/Decarboxylase_C"/>
</dbReference>
<dbReference type="Pfam" id="PF02784">
    <property type="entry name" value="Orn_Arg_deC_N"/>
    <property type="match status" value="1"/>
</dbReference>
<feature type="modified residue" description="N6-(pyridoxal phosphate)lysine" evidence="6">
    <location>
        <position position="48"/>
    </location>
</feature>
<evidence type="ECO:0000256" key="7">
    <source>
        <dbReference type="RuleBase" id="RU003738"/>
    </source>
</evidence>
<evidence type="ECO:0000256" key="4">
    <source>
        <dbReference type="ARBA" id="ARBA00023239"/>
    </source>
</evidence>
<dbReference type="SUPFAM" id="SSF51419">
    <property type="entry name" value="PLP-binding barrel"/>
    <property type="match status" value="1"/>
</dbReference>
<evidence type="ECO:0000256" key="3">
    <source>
        <dbReference type="ARBA" id="ARBA00022898"/>
    </source>
</evidence>
<keyword evidence="7" id="KW-0457">Lysine biosynthesis</keyword>
<protein>
    <recommendedName>
        <fullName evidence="5 7">Diaminopimelate decarboxylase</fullName>
        <ecNumber evidence="5 7">4.1.1.20</ecNumber>
    </recommendedName>
</protein>
<dbReference type="CDD" id="cd06828">
    <property type="entry name" value="PLPDE_III_DapDC"/>
    <property type="match status" value="1"/>
</dbReference>
<dbReference type="InterPro" id="IPR002986">
    <property type="entry name" value="DAP_deCOOHase_LysA"/>
</dbReference>
<keyword evidence="7" id="KW-0028">Amino-acid biosynthesis</keyword>
<dbReference type="InterPro" id="IPR022644">
    <property type="entry name" value="De-COase2_N"/>
</dbReference>
<comment type="cofactor">
    <cofactor evidence="1 6 7">
        <name>pyridoxal 5'-phosphate</name>
        <dbReference type="ChEBI" id="CHEBI:597326"/>
    </cofactor>
</comment>
<dbReference type="Gene3D" id="2.40.37.10">
    <property type="entry name" value="Lyase, Ornithine Decarboxylase, Chain A, domain 1"/>
    <property type="match status" value="1"/>
</dbReference>
<sequence length="396" mass="44305">MFKPETIERFKGIETPFYYYNMDVLRQTLDACRDASAKHNFHVHYAMKANFNPKVVEAVQRYGFGADCVSGNEVKAAIAGGFDKGKVVFAGVGKSDKEINLALDADIFCFNVESIQELEIINELAQAKNKVAGVAIRINPNVDAHTHHFITTGLDENKFGINTWQLQDVAETLRKCTNLKFLGIHFHIGSQITDMEVYKNLCTRINDMQDWFENHGFAIKVLNAGGGLGVDYYNPDTNTIPDFESYFSVFRKFLRVKPGQEVHFELGRALVAQSASLISRVLYVKIGQKKNFLILDAGMTELMRPMLYQAYHSIENLSRKSEVGKSESPEDGASSQVLNYDVVGPICESTDCFRKDVELPESQRGDLIAVRTAGAYGEVMASNYNLRDAVPSVYSV</sequence>